<dbReference type="PROSITE" id="PS50922">
    <property type="entry name" value="TLC"/>
    <property type="match status" value="1"/>
</dbReference>
<dbReference type="InterPro" id="IPR006634">
    <property type="entry name" value="TLC-dom"/>
</dbReference>
<comment type="caution">
    <text evidence="8">The sequence shown here is derived from an EMBL/GenBank/DDBJ whole genome shotgun (WGS) entry which is preliminary data.</text>
</comment>
<dbReference type="GO" id="GO:0005783">
    <property type="term" value="C:endoplasmic reticulum"/>
    <property type="evidence" value="ECO:0007669"/>
    <property type="project" value="TreeGrafter"/>
</dbReference>
<accession>A0A9P4UPA4</accession>
<evidence type="ECO:0000256" key="3">
    <source>
        <dbReference type="ARBA" id="ARBA00022989"/>
    </source>
</evidence>
<evidence type="ECO:0000256" key="1">
    <source>
        <dbReference type="ARBA" id="ARBA00004141"/>
    </source>
</evidence>
<evidence type="ECO:0000259" key="7">
    <source>
        <dbReference type="PROSITE" id="PS50922"/>
    </source>
</evidence>
<feature type="transmembrane region" description="Helical" evidence="6">
    <location>
        <begin position="72"/>
        <end position="95"/>
    </location>
</feature>
<sequence>MLDPFRTTVSEPVQTFLVRISNTFGLSTLPLHAHEVLLALALNALIAQAISPAISARLFPDAYSRFSPRMRINWHVHVVSLVQSCLINALSLYVILVDGERRSWAQDDADWHLRIWGYTGLTGFLQSFALGYFLWDLYVCVRYVGMFGWGMVVHAVASSAMFTFGYRPFIHFYCPVFLLHELSTPFLNIHWFCDKLDLTGSVYQAVNGVLLTTVFFCCRLVWGTRGSIGVFRDVYRATFTGIPPSQHLQDKVAQFPNYSNLEDPLGQTTSFMEARQLPLWLGASYLMANVALALLNVFWFFKMVQAIRKRFDPPFGTRRVGNDKGNHSKEE</sequence>
<keyword evidence="9" id="KW-1185">Reference proteome</keyword>
<evidence type="ECO:0000256" key="6">
    <source>
        <dbReference type="SAM" id="Phobius"/>
    </source>
</evidence>
<dbReference type="Proteomes" id="UP000799441">
    <property type="component" value="Unassembled WGS sequence"/>
</dbReference>
<dbReference type="AlphaFoldDB" id="A0A9P4UPA4"/>
<keyword evidence="2 5" id="KW-0812">Transmembrane</keyword>
<evidence type="ECO:0000313" key="8">
    <source>
        <dbReference type="EMBL" id="KAF2719805.1"/>
    </source>
</evidence>
<reference evidence="8" key="1">
    <citation type="journal article" date="2020" name="Stud. Mycol.">
        <title>101 Dothideomycetes genomes: a test case for predicting lifestyles and emergence of pathogens.</title>
        <authorList>
            <person name="Haridas S."/>
            <person name="Albert R."/>
            <person name="Binder M."/>
            <person name="Bloem J."/>
            <person name="Labutti K."/>
            <person name="Salamov A."/>
            <person name="Andreopoulos B."/>
            <person name="Baker S."/>
            <person name="Barry K."/>
            <person name="Bills G."/>
            <person name="Bluhm B."/>
            <person name="Cannon C."/>
            <person name="Castanera R."/>
            <person name="Culley D."/>
            <person name="Daum C."/>
            <person name="Ezra D."/>
            <person name="Gonzalez J."/>
            <person name="Henrissat B."/>
            <person name="Kuo A."/>
            <person name="Liang C."/>
            <person name="Lipzen A."/>
            <person name="Lutzoni F."/>
            <person name="Magnuson J."/>
            <person name="Mondo S."/>
            <person name="Nolan M."/>
            <person name="Ohm R."/>
            <person name="Pangilinan J."/>
            <person name="Park H.-J."/>
            <person name="Ramirez L."/>
            <person name="Alfaro M."/>
            <person name="Sun H."/>
            <person name="Tritt A."/>
            <person name="Yoshinaga Y."/>
            <person name="Zwiers L.-H."/>
            <person name="Turgeon B."/>
            <person name="Goodwin S."/>
            <person name="Spatafora J."/>
            <person name="Crous P."/>
            <person name="Grigoriev I."/>
        </authorList>
    </citation>
    <scope>NUCLEOTIDE SEQUENCE</scope>
    <source>
        <strain evidence="8">CBS 116435</strain>
    </source>
</reference>
<dbReference type="OrthoDB" id="10266980at2759"/>
<keyword evidence="3 6" id="KW-1133">Transmembrane helix</keyword>
<name>A0A9P4UPA4_9PEZI</name>
<feature type="transmembrane region" description="Helical" evidence="6">
    <location>
        <begin position="205"/>
        <end position="222"/>
    </location>
</feature>
<dbReference type="GO" id="GO:0016020">
    <property type="term" value="C:membrane"/>
    <property type="evidence" value="ECO:0007669"/>
    <property type="project" value="UniProtKB-SubCell"/>
</dbReference>
<organism evidence="8 9">
    <name type="scientific">Polychaeton citri CBS 116435</name>
    <dbReference type="NCBI Taxonomy" id="1314669"/>
    <lineage>
        <taxon>Eukaryota</taxon>
        <taxon>Fungi</taxon>
        <taxon>Dikarya</taxon>
        <taxon>Ascomycota</taxon>
        <taxon>Pezizomycotina</taxon>
        <taxon>Dothideomycetes</taxon>
        <taxon>Dothideomycetidae</taxon>
        <taxon>Capnodiales</taxon>
        <taxon>Capnodiaceae</taxon>
        <taxon>Polychaeton</taxon>
    </lineage>
</organism>
<evidence type="ECO:0000256" key="5">
    <source>
        <dbReference type="PROSITE-ProRule" id="PRU00205"/>
    </source>
</evidence>
<keyword evidence="4 5" id="KW-0472">Membrane</keyword>
<proteinExistence type="predicted"/>
<dbReference type="PANTHER" id="PTHR13439">
    <property type="entry name" value="CT120 PROTEIN"/>
    <property type="match status" value="1"/>
</dbReference>
<feature type="transmembrane region" description="Helical" evidence="6">
    <location>
        <begin position="279"/>
        <end position="301"/>
    </location>
</feature>
<dbReference type="PANTHER" id="PTHR13439:SF0">
    <property type="entry name" value="TOPOISOMERASE I DAMAGE AFFECTED PROTEIN 4"/>
    <property type="match status" value="1"/>
</dbReference>
<dbReference type="GO" id="GO:0055088">
    <property type="term" value="P:lipid homeostasis"/>
    <property type="evidence" value="ECO:0007669"/>
    <property type="project" value="TreeGrafter"/>
</dbReference>
<gene>
    <name evidence="8" type="ORF">K431DRAFT_228000</name>
</gene>
<dbReference type="InterPro" id="IPR050846">
    <property type="entry name" value="TLCD"/>
</dbReference>
<protein>
    <submittedName>
        <fullName evidence="8">DUF887-domain-containing protein</fullName>
    </submittedName>
</protein>
<feature type="transmembrane region" description="Helical" evidence="6">
    <location>
        <begin position="115"/>
        <end position="135"/>
    </location>
</feature>
<feature type="transmembrane region" description="Helical" evidence="6">
    <location>
        <begin position="147"/>
        <end position="164"/>
    </location>
</feature>
<comment type="subcellular location">
    <subcellularLocation>
        <location evidence="1">Membrane</location>
        <topology evidence="1">Multi-pass membrane protein</topology>
    </subcellularLocation>
</comment>
<dbReference type="Pfam" id="PF03798">
    <property type="entry name" value="TRAM_LAG1_CLN8"/>
    <property type="match status" value="1"/>
</dbReference>
<feature type="domain" description="TLC" evidence="7">
    <location>
        <begin position="69"/>
        <end position="312"/>
    </location>
</feature>
<dbReference type="EMBL" id="MU003807">
    <property type="protein sequence ID" value="KAF2719805.1"/>
    <property type="molecule type" value="Genomic_DNA"/>
</dbReference>
<evidence type="ECO:0000256" key="2">
    <source>
        <dbReference type="ARBA" id="ARBA00022692"/>
    </source>
</evidence>
<evidence type="ECO:0000313" key="9">
    <source>
        <dbReference type="Proteomes" id="UP000799441"/>
    </source>
</evidence>
<dbReference type="SMART" id="SM00724">
    <property type="entry name" value="TLC"/>
    <property type="match status" value="1"/>
</dbReference>
<evidence type="ECO:0000256" key="4">
    <source>
        <dbReference type="ARBA" id="ARBA00023136"/>
    </source>
</evidence>